<keyword evidence="2" id="KW-1185">Reference proteome</keyword>
<accession>A0ABW6CJK8</accession>
<dbReference type="EMBL" id="JBHUCJ010000118">
    <property type="protein sequence ID" value="MFD3226894.1"/>
    <property type="molecule type" value="Genomic_DNA"/>
</dbReference>
<name>A0ABW6CJK8_RAHSY</name>
<evidence type="ECO:0000313" key="1">
    <source>
        <dbReference type="EMBL" id="MFD3226894.1"/>
    </source>
</evidence>
<reference evidence="1 2" key="1">
    <citation type="submission" date="2024-09" db="EMBL/GenBank/DDBJ databases">
        <title>Genomes of Rahnella.</title>
        <authorList>
            <person name="Mnguni F.C."/>
            <person name="Shin G.Y."/>
            <person name="Coutinho T."/>
        </authorList>
    </citation>
    <scope>NUCLEOTIDE SEQUENCE [LARGE SCALE GENOMIC DNA]</scope>
    <source>
        <strain evidence="1 2">20WA0057</strain>
    </source>
</reference>
<gene>
    <name evidence="1" type="ORF">ACFPK4_25465</name>
</gene>
<comment type="caution">
    <text evidence="1">The sequence shown here is derived from an EMBL/GenBank/DDBJ whole genome shotgun (WGS) entry which is preliminary data.</text>
</comment>
<organism evidence="1 2">
    <name type="scientific">Rahnella sp. (strain Y9602)</name>
    <dbReference type="NCBI Taxonomy" id="2703885"/>
    <lineage>
        <taxon>Bacteria</taxon>
        <taxon>Pseudomonadati</taxon>
        <taxon>Pseudomonadota</taxon>
        <taxon>Gammaproteobacteria</taxon>
        <taxon>Enterobacterales</taxon>
        <taxon>Yersiniaceae</taxon>
        <taxon>Rahnella</taxon>
    </lineage>
</organism>
<dbReference type="RefSeq" id="WP_379672333.1">
    <property type="nucleotide sequence ID" value="NZ_JBHUCJ010000118.1"/>
</dbReference>
<sequence>MSKQLMFRAETLKPVMMDLKTNGGALLLVGEEGIFLTAEKPSYVGAKRTIAYAEGFDLEHWDDIGELFVAMDEATGIEGAMLEVLNVEPEMLELLTSRVADLTVSIDGGEFSLRAAVYETGKTA</sequence>
<protein>
    <recommendedName>
        <fullName evidence="3">DUF3085 domain-containing protein</fullName>
    </recommendedName>
</protein>
<evidence type="ECO:0008006" key="3">
    <source>
        <dbReference type="Google" id="ProtNLM"/>
    </source>
</evidence>
<dbReference type="Proteomes" id="UP001598201">
    <property type="component" value="Unassembled WGS sequence"/>
</dbReference>
<evidence type="ECO:0000313" key="2">
    <source>
        <dbReference type="Proteomes" id="UP001598201"/>
    </source>
</evidence>
<proteinExistence type="predicted"/>